<evidence type="ECO:0000259" key="2">
    <source>
        <dbReference type="Pfam" id="PF10080"/>
    </source>
</evidence>
<feature type="domain" description="Membrane iron-sulfur containing protein FtrD-like" evidence="2">
    <location>
        <begin position="316"/>
        <end position="417"/>
    </location>
</feature>
<dbReference type="Proteomes" id="UP000004259">
    <property type="component" value="Unassembled WGS sequence"/>
</dbReference>
<evidence type="ECO:0000256" key="1">
    <source>
        <dbReference type="SAM" id="Phobius"/>
    </source>
</evidence>
<dbReference type="RefSeq" id="WP_002849712.1">
    <property type="nucleotide sequence ID" value="NZ_ADKM02000080.1"/>
</dbReference>
<name>E9SCE7_RUMAL</name>
<feature type="transmembrane region" description="Helical" evidence="1">
    <location>
        <begin position="33"/>
        <end position="55"/>
    </location>
</feature>
<keyword evidence="4" id="KW-1185">Reference proteome</keyword>
<feature type="transmembrane region" description="Helical" evidence="1">
    <location>
        <begin position="134"/>
        <end position="157"/>
    </location>
</feature>
<dbReference type="EMBL" id="ADKM02000080">
    <property type="protein sequence ID" value="EGC03028.1"/>
    <property type="molecule type" value="Genomic_DNA"/>
</dbReference>
<gene>
    <name evidence="3" type="ORF">CUS_5860</name>
</gene>
<dbReference type="OrthoDB" id="9792533at2"/>
<evidence type="ECO:0000313" key="4">
    <source>
        <dbReference type="Proteomes" id="UP000004259"/>
    </source>
</evidence>
<proteinExistence type="predicted"/>
<dbReference type="STRING" id="246199.CUS_5860"/>
<protein>
    <submittedName>
        <fullName evidence="3">Conserved domain protein</fullName>
    </submittedName>
</protein>
<comment type="caution">
    <text evidence="3">The sequence shown here is derived from an EMBL/GenBank/DDBJ whole genome shotgun (WGS) entry which is preliminary data.</text>
</comment>
<feature type="transmembrane region" description="Helical" evidence="1">
    <location>
        <begin position="267"/>
        <end position="286"/>
    </location>
</feature>
<reference evidence="3 4" key="1">
    <citation type="submission" date="2011-02" db="EMBL/GenBank/DDBJ databases">
        <authorList>
            <person name="Nelson K.E."/>
            <person name="Sutton G."/>
            <person name="Torralba M."/>
            <person name="Durkin S."/>
            <person name="Harkins D."/>
            <person name="Montgomery R."/>
            <person name="Ziemer C."/>
            <person name="Klaassens E."/>
            <person name="Ocuiv P."/>
            <person name="Morrison M."/>
        </authorList>
    </citation>
    <scope>NUCLEOTIDE SEQUENCE [LARGE SCALE GENOMIC DNA]</scope>
    <source>
        <strain evidence="3 4">8</strain>
    </source>
</reference>
<organism evidence="3 4">
    <name type="scientific">Ruminococcus albus 8</name>
    <dbReference type="NCBI Taxonomy" id="246199"/>
    <lineage>
        <taxon>Bacteria</taxon>
        <taxon>Bacillati</taxon>
        <taxon>Bacillota</taxon>
        <taxon>Clostridia</taxon>
        <taxon>Eubacteriales</taxon>
        <taxon>Oscillospiraceae</taxon>
        <taxon>Ruminococcus</taxon>
    </lineage>
</organism>
<keyword evidence="1" id="KW-0472">Membrane</keyword>
<feature type="transmembrane region" description="Helical" evidence="1">
    <location>
        <begin position="169"/>
        <end position="193"/>
    </location>
</feature>
<dbReference type="eggNOG" id="COG4393">
    <property type="taxonomic scope" value="Bacteria"/>
</dbReference>
<feature type="transmembrane region" description="Helical" evidence="1">
    <location>
        <begin position="67"/>
        <end position="88"/>
    </location>
</feature>
<keyword evidence="1" id="KW-0812">Transmembrane</keyword>
<evidence type="ECO:0000313" key="3">
    <source>
        <dbReference type="EMBL" id="EGC03028.1"/>
    </source>
</evidence>
<dbReference type="Pfam" id="PF10080">
    <property type="entry name" value="FtrD-like"/>
    <property type="match status" value="1"/>
</dbReference>
<keyword evidence="1" id="KW-1133">Transmembrane helix</keyword>
<accession>E9SCE7</accession>
<sequence length="424" mass="47049">MLKYFVMTVETLVLAAVLTGALRGFIKLIKERFGAYAGGIGAGVGFVAAAVMAFMKNATTKIDTSLWNLRIFTVTIILSLLLIIISIFRKNKVMGAISCVFGGVVAALLIFYALPDVLAYPYIILLTEKSVLSTGFLFKCIGIIFGLILMVVAQMAVHNGMLRLSGWQAYAVTAALLLINAARQFCASLGIMLNKRMLENFDPDTKHSIFELVKFSSNNSNIFVYAAIISALVMPVLLWIKSLRADEPYDNPAQKRKLRKKWRVTRTWANLAIFCLVFGMVTFTTLDAVANREVPLSPVEDAKIENGYVIVPFEQVDDGHLHRFAYVTENDIQIRFIVIKKPNSSAYGIGLDACDVCGETGYFEKDGQVVCKLCDVVMNIQTIGFKGGCNPIVIPYEIRDGQIFVPLDGLTEHEKMFKNNRMRS</sequence>
<feature type="transmembrane region" description="Helical" evidence="1">
    <location>
        <begin position="222"/>
        <end position="240"/>
    </location>
</feature>
<feature type="transmembrane region" description="Helical" evidence="1">
    <location>
        <begin position="95"/>
        <end position="114"/>
    </location>
</feature>
<dbReference type="AlphaFoldDB" id="E9SCE7"/>
<feature type="transmembrane region" description="Helical" evidence="1">
    <location>
        <begin position="6"/>
        <end position="26"/>
    </location>
</feature>
<dbReference type="InterPro" id="IPR018758">
    <property type="entry name" value="FtrD-like"/>
</dbReference>